<dbReference type="InterPro" id="IPR002509">
    <property type="entry name" value="NODB_dom"/>
</dbReference>
<dbReference type="PANTHER" id="PTHR10587:SF125">
    <property type="entry name" value="POLYSACCHARIDE DEACETYLASE YHEN-RELATED"/>
    <property type="match status" value="1"/>
</dbReference>
<accession>A0ABS6FWU3</accession>
<dbReference type="Pfam" id="PF01522">
    <property type="entry name" value="Polysacc_deac_1"/>
    <property type="match status" value="1"/>
</dbReference>
<dbReference type="Pfam" id="PF07833">
    <property type="entry name" value="Cu_amine_oxidN1"/>
    <property type="match status" value="1"/>
</dbReference>
<organism evidence="3 4">
    <name type="scientific">Paenibacillus brevis</name>
    <dbReference type="NCBI Taxonomy" id="2841508"/>
    <lineage>
        <taxon>Bacteria</taxon>
        <taxon>Bacillati</taxon>
        <taxon>Bacillota</taxon>
        <taxon>Bacilli</taxon>
        <taxon>Bacillales</taxon>
        <taxon>Paenibacillaceae</taxon>
        <taxon>Paenibacillus</taxon>
    </lineage>
</organism>
<dbReference type="PANTHER" id="PTHR10587">
    <property type="entry name" value="GLYCOSYL TRANSFERASE-RELATED"/>
    <property type="match status" value="1"/>
</dbReference>
<evidence type="ECO:0000313" key="4">
    <source>
        <dbReference type="Proteomes" id="UP000743001"/>
    </source>
</evidence>
<dbReference type="PROSITE" id="PS51677">
    <property type="entry name" value="NODB"/>
    <property type="match status" value="1"/>
</dbReference>
<dbReference type="Proteomes" id="UP000743001">
    <property type="component" value="Unassembled WGS sequence"/>
</dbReference>
<comment type="caution">
    <text evidence="3">The sequence shown here is derived from an EMBL/GenBank/DDBJ whole genome shotgun (WGS) entry which is preliminary data.</text>
</comment>
<gene>
    <name evidence="3" type="ORF">KQJ23_17375</name>
</gene>
<feature type="region of interest" description="Disordered" evidence="1">
    <location>
        <begin position="48"/>
        <end position="101"/>
    </location>
</feature>
<dbReference type="InterPro" id="IPR050248">
    <property type="entry name" value="Polysacc_deacetylase_ArnD"/>
</dbReference>
<sequence length="455" mass="50001">MAFLSIVIIVLISVPGVREIGFSPASAQSRALAPAPGLIEEENAAAEAAIPSTSSAQHHIVKTASDSTLPPAAKATSLEKESGPQAILAASSSRQASTPSAEPKKEKVVYLTFDDGPSKLTDEILAILEEQKIKATFFVLGEHAQKSPEIIYRMAEAGHVIGNHTYNHKYSELYESFTAFWNQIKRTEEILREITSTRTSLVRAPGGTYGHFDSTYFQLMEQGGYRVFDWNVDSGDSKRKGVPASEIIENVTSEKLEKEMIVLMHDSAGHEESVKALPKIIDFYKQNGYSFEVLSPEQKPVQFSLSKKMTDRAAPAESWIENHVLPNAALFGPGQPLYVEAGGVQTKLAAGEYKVDQGQLIVPLRTTLERLGAEVSWNAGSRNVIVVWGELHLTLDPERGTARREDTEVPVEIGTDRFRSQGGSLWMSLRSLLELTDHPIISVTNTAEERRVQSL</sequence>
<dbReference type="InterPro" id="IPR012854">
    <property type="entry name" value="Cu_amine_oxidase-like_N"/>
</dbReference>
<dbReference type="EMBL" id="JAHLQJ010000015">
    <property type="protein sequence ID" value="MBU5673606.1"/>
    <property type="molecule type" value="Genomic_DNA"/>
</dbReference>
<reference evidence="3 4" key="1">
    <citation type="submission" date="2021-06" db="EMBL/GenBank/DDBJ databases">
        <authorList>
            <person name="Sun Q."/>
            <person name="Li D."/>
        </authorList>
    </citation>
    <scope>NUCLEOTIDE SEQUENCE [LARGE SCALE GENOMIC DNA]</scope>
    <source>
        <strain evidence="3 4">MSJ-6</strain>
    </source>
</reference>
<evidence type="ECO:0000259" key="2">
    <source>
        <dbReference type="PROSITE" id="PS51677"/>
    </source>
</evidence>
<feature type="compositionally biased region" description="Polar residues" evidence="1">
    <location>
        <begin position="90"/>
        <end position="100"/>
    </location>
</feature>
<protein>
    <submittedName>
        <fullName evidence="3">Polysaccharide deacetylase</fullName>
    </submittedName>
</protein>
<feature type="domain" description="NodB homology" evidence="2">
    <location>
        <begin position="107"/>
        <end position="292"/>
    </location>
</feature>
<name>A0ABS6FWU3_9BACL</name>
<dbReference type="CDD" id="cd10944">
    <property type="entry name" value="CE4_SmPgdA_like"/>
    <property type="match status" value="1"/>
</dbReference>
<keyword evidence="4" id="KW-1185">Reference proteome</keyword>
<proteinExistence type="predicted"/>
<evidence type="ECO:0000313" key="3">
    <source>
        <dbReference type="EMBL" id="MBU5673606.1"/>
    </source>
</evidence>
<evidence type="ECO:0000256" key="1">
    <source>
        <dbReference type="SAM" id="MobiDB-lite"/>
    </source>
</evidence>